<reference evidence="2" key="1">
    <citation type="journal article" date="2023" name="Science">
        <title>Elucidation of the pathway for biosynthesis of saponin adjuvants from the soapbark tree.</title>
        <authorList>
            <person name="Reed J."/>
            <person name="Orme A."/>
            <person name="El-Demerdash A."/>
            <person name="Owen C."/>
            <person name="Martin L.B.B."/>
            <person name="Misra R.C."/>
            <person name="Kikuchi S."/>
            <person name="Rejzek M."/>
            <person name="Martin A.C."/>
            <person name="Harkess A."/>
            <person name="Leebens-Mack J."/>
            <person name="Louveau T."/>
            <person name="Stephenson M.J."/>
            <person name="Osbourn A."/>
        </authorList>
    </citation>
    <scope>NUCLEOTIDE SEQUENCE</scope>
    <source>
        <strain evidence="2">S10</strain>
    </source>
</reference>
<sequence>MYNRGHRTPIRRRPEASLSMSTSSTAYPSTSKYKIFLTWAQIISHRAQNLHQHDVEHGLDFEPRVEDDVSLEMGYFFEYSMRAQRGKKGKNMIAPSYDHEEDRPLVHIAKDNIHWG</sequence>
<dbReference type="KEGG" id="qsa:O6P43_013980"/>
<feature type="compositionally biased region" description="Basic residues" evidence="1">
    <location>
        <begin position="1"/>
        <end position="11"/>
    </location>
</feature>
<evidence type="ECO:0000313" key="2">
    <source>
        <dbReference type="EMBL" id="KAJ7964115.1"/>
    </source>
</evidence>
<evidence type="ECO:0000313" key="3">
    <source>
        <dbReference type="Proteomes" id="UP001163823"/>
    </source>
</evidence>
<feature type="region of interest" description="Disordered" evidence="1">
    <location>
        <begin position="1"/>
        <end position="27"/>
    </location>
</feature>
<name>A0AAD7LTN9_QUISA</name>
<dbReference type="Proteomes" id="UP001163823">
    <property type="component" value="Chromosome 6"/>
</dbReference>
<gene>
    <name evidence="2" type="ORF">O6P43_013980</name>
</gene>
<dbReference type="AlphaFoldDB" id="A0AAD7LTN9"/>
<comment type="caution">
    <text evidence="2">The sequence shown here is derived from an EMBL/GenBank/DDBJ whole genome shotgun (WGS) entry which is preliminary data.</text>
</comment>
<protein>
    <submittedName>
        <fullName evidence="2">Uncharacterized protein</fullName>
    </submittedName>
</protein>
<organism evidence="2 3">
    <name type="scientific">Quillaja saponaria</name>
    <name type="common">Soap bark tree</name>
    <dbReference type="NCBI Taxonomy" id="32244"/>
    <lineage>
        <taxon>Eukaryota</taxon>
        <taxon>Viridiplantae</taxon>
        <taxon>Streptophyta</taxon>
        <taxon>Embryophyta</taxon>
        <taxon>Tracheophyta</taxon>
        <taxon>Spermatophyta</taxon>
        <taxon>Magnoliopsida</taxon>
        <taxon>eudicotyledons</taxon>
        <taxon>Gunneridae</taxon>
        <taxon>Pentapetalae</taxon>
        <taxon>rosids</taxon>
        <taxon>fabids</taxon>
        <taxon>Fabales</taxon>
        <taxon>Quillajaceae</taxon>
        <taxon>Quillaja</taxon>
    </lineage>
</organism>
<accession>A0AAD7LTN9</accession>
<dbReference type="EMBL" id="JARAOO010000006">
    <property type="protein sequence ID" value="KAJ7964115.1"/>
    <property type="molecule type" value="Genomic_DNA"/>
</dbReference>
<keyword evidence="3" id="KW-1185">Reference proteome</keyword>
<proteinExistence type="predicted"/>
<feature type="compositionally biased region" description="Polar residues" evidence="1">
    <location>
        <begin position="18"/>
        <end position="27"/>
    </location>
</feature>
<evidence type="ECO:0000256" key="1">
    <source>
        <dbReference type="SAM" id="MobiDB-lite"/>
    </source>
</evidence>